<dbReference type="OrthoDB" id="9778740at2"/>
<evidence type="ECO:0000256" key="6">
    <source>
        <dbReference type="ARBA" id="ARBA00023002"/>
    </source>
</evidence>
<evidence type="ECO:0000256" key="5">
    <source>
        <dbReference type="ARBA" id="ARBA00022857"/>
    </source>
</evidence>
<dbReference type="SUPFAM" id="SSF51905">
    <property type="entry name" value="FAD/NAD(P)-binding domain"/>
    <property type="match status" value="3"/>
</dbReference>
<evidence type="ECO:0000256" key="3">
    <source>
        <dbReference type="ARBA" id="ARBA00022630"/>
    </source>
</evidence>
<evidence type="ECO:0000313" key="10">
    <source>
        <dbReference type="Proteomes" id="UP000246635"/>
    </source>
</evidence>
<feature type="domain" description="FAD/NAD(P)-binding" evidence="8">
    <location>
        <begin position="8"/>
        <end position="214"/>
    </location>
</feature>
<accession>A0A2V2YQE6</accession>
<evidence type="ECO:0000313" key="9">
    <source>
        <dbReference type="EMBL" id="PWV99342.1"/>
    </source>
</evidence>
<dbReference type="Gene3D" id="3.50.50.60">
    <property type="entry name" value="FAD/NAD(P)-binding domain"/>
    <property type="match status" value="2"/>
</dbReference>
<dbReference type="PANTHER" id="PTHR43098:SF3">
    <property type="entry name" value="L-ORNITHINE N(5)-MONOOXYGENASE-RELATED"/>
    <property type="match status" value="1"/>
</dbReference>
<dbReference type="RefSeq" id="WP_110045347.1">
    <property type="nucleotide sequence ID" value="NZ_CP054612.1"/>
</dbReference>
<dbReference type="InterPro" id="IPR023753">
    <property type="entry name" value="FAD/NAD-binding_dom"/>
</dbReference>
<name>A0A2V2YQE6_9BACL</name>
<keyword evidence="3" id="KW-0285">Flavoprotein</keyword>
<dbReference type="GO" id="GO:0016709">
    <property type="term" value="F:oxidoreductase activity, acting on paired donors, with incorporation or reduction of molecular oxygen, NAD(P)H as one donor, and incorporation of one atom of oxygen"/>
    <property type="evidence" value="ECO:0007669"/>
    <property type="project" value="UniProtKB-ARBA"/>
</dbReference>
<protein>
    <submittedName>
        <fullName evidence="9">Cation diffusion facilitator CzcD-associated flavoprotein CzcO</fullName>
    </submittedName>
</protein>
<dbReference type="PANTHER" id="PTHR43098">
    <property type="entry name" value="L-ORNITHINE N(5)-MONOOXYGENASE-RELATED"/>
    <property type="match status" value="1"/>
</dbReference>
<evidence type="ECO:0000259" key="8">
    <source>
        <dbReference type="Pfam" id="PF07992"/>
    </source>
</evidence>
<dbReference type="InterPro" id="IPR050775">
    <property type="entry name" value="FAD-binding_Monooxygenases"/>
</dbReference>
<organism evidence="9 10">
    <name type="scientific">Paenibacillus cellulosilyticus</name>
    <dbReference type="NCBI Taxonomy" id="375489"/>
    <lineage>
        <taxon>Bacteria</taxon>
        <taxon>Bacillati</taxon>
        <taxon>Bacillota</taxon>
        <taxon>Bacilli</taxon>
        <taxon>Bacillales</taxon>
        <taxon>Paenibacillaceae</taxon>
        <taxon>Paenibacillus</taxon>
    </lineage>
</organism>
<keyword evidence="7" id="KW-0503">Monooxygenase</keyword>
<evidence type="ECO:0000256" key="2">
    <source>
        <dbReference type="ARBA" id="ARBA00010139"/>
    </source>
</evidence>
<keyword evidence="10" id="KW-1185">Reference proteome</keyword>
<dbReference type="EMBL" id="QGTQ01000015">
    <property type="protein sequence ID" value="PWV99342.1"/>
    <property type="molecule type" value="Genomic_DNA"/>
</dbReference>
<proteinExistence type="inferred from homology"/>
<evidence type="ECO:0000256" key="4">
    <source>
        <dbReference type="ARBA" id="ARBA00022827"/>
    </source>
</evidence>
<keyword evidence="4" id="KW-0274">FAD</keyword>
<comment type="similarity">
    <text evidence="2">Belongs to the FAD-binding monooxygenase family.</text>
</comment>
<comment type="cofactor">
    <cofactor evidence="1">
        <name>FAD</name>
        <dbReference type="ChEBI" id="CHEBI:57692"/>
    </cofactor>
</comment>
<dbReference type="Proteomes" id="UP000246635">
    <property type="component" value="Unassembled WGS sequence"/>
</dbReference>
<comment type="caution">
    <text evidence="9">The sequence shown here is derived from an EMBL/GenBank/DDBJ whole genome shotgun (WGS) entry which is preliminary data.</text>
</comment>
<keyword evidence="5" id="KW-0521">NADP</keyword>
<dbReference type="AlphaFoldDB" id="A0A2V2YQE6"/>
<sequence length="541" mass="60632">MSNQNTFDAVVIGAGFAGMYMLHRLRNAGFSTRVYEKGGGVGGAWYWSRYPGARCDSESIYYNYTFSEEIYQEWSWSSRYPEQAEILRYLNFVADKLDLRRDIQFDSEIAGAAYDEANNHWRIDLKDGTSVTAKYLITGMGCISVNATNIPQIKGLDSFEGAWYHTGAWPHDKVDFTGKRVGVIGTGSSGVQSIPVIAQEAEHLTVFQRTPQYSVPAGNHPYDPAFIQQAKENFSDLRRQMHESMGGIPVETNNRSALDDTTEERERIYESGWGKGGFYMLNAYNDLMINEEANETVSEFIRTKIRDTVQDSEVAEKLMPTYYFGTKRAIIDTHYYETFNRDNVTLVDVRRTPIQEVTAKGIRTTDGGEHELDILVFATGYDGMTGPLLKLDLRGKGNVSLREKWADGADVKTYLGIAMADFPNMFMITGPQSPSVLGNVPVAIEQHVEWISNCIQHLHDHGVETIEAQADAQAQWSSHCRELADHTLYSKADSWYTGANIEGKPRGFNIYLGGYGPYNQKITDIAAKGYEGFSLKTSAAV</sequence>
<dbReference type="Pfam" id="PF07992">
    <property type="entry name" value="Pyr_redox_2"/>
    <property type="match status" value="1"/>
</dbReference>
<dbReference type="InterPro" id="IPR036188">
    <property type="entry name" value="FAD/NAD-bd_sf"/>
</dbReference>
<gene>
    <name evidence="9" type="ORF">DFQ01_11558</name>
</gene>
<reference evidence="9 10" key="1">
    <citation type="submission" date="2018-05" db="EMBL/GenBank/DDBJ databases">
        <title>Genomic Encyclopedia of Type Strains, Phase III (KMG-III): the genomes of soil and plant-associated and newly described type strains.</title>
        <authorList>
            <person name="Whitman W."/>
        </authorList>
    </citation>
    <scope>NUCLEOTIDE SEQUENCE [LARGE SCALE GENOMIC DNA]</scope>
    <source>
        <strain evidence="9 10">CECT 5696</strain>
    </source>
</reference>
<keyword evidence="6" id="KW-0560">Oxidoreductase</keyword>
<evidence type="ECO:0000256" key="7">
    <source>
        <dbReference type="ARBA" id="ARBA00023033"/>
    </source>
</evidence>
<evidence type="ECO:0000256" key="1">
    <source>
        <dbReference type="ARBA" id="ARBA00001974"/>
    </source>
</evidence>